<dbReference type="RefSeq" id="WP_204731310.1">
    <property type="nucleotide sequence ID" value="NZ_JAVDWE010000001.1"/>
</dbReference>
<organism evidence="1 2">
    <name type="scientific">Hydrogenophaga laconesensis</name>
    <dbReference type="NCBI Taxonomy" id="1805971"/>
    <lineage>
        <taxon>Bacteria</taxon>
        <taxon>Pseudomonadati</taxon>
        <taxon>Pseudomonadota</taxon>
        <taxon>Betaproteobacteria</taxon>
        <taxon>Burkholderiales</taxon>
        <taxon>Comamonadaceae</taxon>
        <taxon>Hydrogenophaga</taxon>
    </lineage>
</organism>
<dbReference type="Proteomes" id="UP001265550">
    <property type="component" value="Unassembled WGS sequence"/>
</dbReference>
<keyword evidence="2" id="KW-1185">Reference proteome</keyword>
<evidence type="ECO:0000313" key="1">
    <source>
        <dbReference type="EMBL" id="MDR7092284.1"/>
    </source>
</evidence>
<comment type="caution">
    <text evidence="1">The sequence shown here is derived from an EMBL/GenBank/DDBJ whole genome shotgun (WGS) entry which is preliminary data.</text>
</comment>
<protein>
    <recommendedName>
        <fullName evidence="3">DUF551 domain-containing protein</fullName>
    </recommendedName>
</protein>
<dbReference type="EMBL" id="JAVDWE010000001">
    <property type="protein sequence ID" value="MDR7092284.1"/>
    <property type="molecule type" value="Genomic_DNA"/>
</dbReference>
<accession>A0ABU1V4D3</accession>
<sequence length="190" mass="20839">MTTNTHIAAQLRAISEWLASQVNMEQNSYDEPPQHATEFDQRLDQAACEIGQCAQALEAAPALDAQGERCLLAPPEFNTPEYHAAVLEAVRSGRVTYAPGWNKPEIVHKAAAVANRFGVLEDNAFELAEQILSIAPPPPAVGKPLSEEEIDKAYISAYRTLNHHHSIDYFRAGVRHAEKARGIVTKETGT</sequence>
<evidence type="ECO:0000313" key="2">
    <source>
        <dbReference type="Proteomes" id="UP001265550"/>
    </source>
</evidence>
<evidence type="ECO:0008006" key="3">
    <source>
        <dbReference type="Google" id="ProtNLM"/>
    </source>
</evidence>
<name>A0ABU1V4D3_9BURK</name>
<gene>
    <name evidence="1" type="ORF">J2X09_000007</name>
</gene>
<proteinExistence type="predicted"/>
<reference evidence="1 2" key="1">
    <citation type="submission" date="2023-07" db="EMBL/GenBank/DDBJ databases">
        <title>Sorghum-associated microbial communities from plants grown in Nebraska, USA.</title>
        <authorList>
            <person name="Schachtman D."/>
        </authorList>
    </citation>
    <scope>NUCLEOTIDE SEQUENCE [LARGE SCALE GENOMIC DNA]</scope>
    <source>
        <strain evidence="1 2">BE240</strain>
    </source>
</reference>